<evidence type="ECO:0000313" key="1">
    <source>
        <dbReference type="EMBL" id="KAJ5738079.1"/>
    </source>
</evidence>
<dbReference type="Proteomes" id="UP001215712">
    <property type="component" value="Unassembled WGS sequence"/>
</dbReference>
<reference evidence="1" key="1">
    <citation type="journal article" date="2023" name="IMA Fungus">
        <title>Comparative genomic study of the Penicillium genus elucidates a diverse pangenome and 15 lateral gene transfer events.</title>
        <authorList>
            <person name="Petersen C."/>
            <person name="Sorensen T."/>
            <person name="Nielsen M.R."/>
            <person name="Sondergaard T.E."/>
            <person name="Sorensen J.L."/>
            <person name="Fitzpatrick D.A."/>
            <person name="Frisvad J.C."/>
            <person name="Nielsen K.L."/>
        </authorList>
    </citation>
    <scope>NUCLEOTIDE SEQUENCE</scope>
    <source>
        <strain evidence="1">IBT 17514</strain>
    </source>
</reference>
<protein>
    <submittedName>
        <fullName evidence="1">Uncharacterized protein</fullName>
    </submittedName>
</protein>
<keyword evidence="2" id="KW-1185">Reference proteome</keyword>
<proteinExistence type="predicted"/>
<dbReference type="AlphaFoldDB" id="A0AAD6MZH9"/>
<name>A0AAD6MZH9_9EURO</name>
<reference evidence="1" key="2">
    <citation type="submission" date="2023-01" db="EMBL/GenBank/DDBJ databases">
        <authorList>
            <person name="Petersen C."/>
        </authorList>
    </citation>
    <scope>NUCLEOTIDE SEQUENCE</scope>
    <source>
        <strain evidence="1">IBT 17514</strain>
    </source>
</reference>
<accession>A0AAD6MZH9</accession>
<dbReference type="EMBL" id="JAQJAN010000002">
    <property type="protein sequence ID" value="KAJ5738079.1"/>
    <property type="molecule type" value="Genomic_DNA"/>
</dbReference>
<organism evidence="1 2">
    <name type="scientific">Penicillium malachiteum</name>
    <dbReference type="NCBI Taxonomy" id="1324776"/>
    <lineage>
        <taxon>Eukaryota</taxon>
        <taxon>Fungi</taxon>
        <taxon>Dikarya</taxon>
        <taxon>Ascomycota</taxon>
        <taxon>Pezizomycotina</taxon>
        <taxon>Eurotiomycetes</taxon>
        <taxon>Eurotiomycetidae</taxon>
        <taxon>Eurotiales</taxon>
        <taxon>Aspergillaceae</taxon>
        <taxon>Penicillium</taxon>
    </lineage>
</organism>
<gene>
    <name evidence="1" type="ORF">N7493_001234</name>
</gene>
<comment type="caution">
    <text evidence="1">The sequence shown here is derived from an EMBL/GenBank/DDBJ whole genome shotgun (WGS) entry which is preliminary data.</text>
</comment>
<sequence>MTISNQLESANRVHGLPDSVPRYTYQGLRHFNRILDFEIERLGLVIGGEPKKDAAGNPLDTVLKFRKNFEKTKGRAWSDYIIFSIDSDTLYRDFDYEADPVYHTRFTFQPEINALVVQLNGYPEYGQLVSKLPYYVSDALDRMGDRMDIGSAGGTTWRMGNGGIKEASSSWVGFSPRAEMPSMVLEVSNFGTYTKLLRDVDQWLDPANGNVNIVIAMLVDHLKPFVILERWEYDHENAQPRQMQHIEIKKSESNDESSDEYIGMDRYEKELERIEVSGSPLIIPFKLLLGRDPDPNQPNETDLEISEKDLKAMGRITFYMQSRE</sequence>
<evidence type="ECO:0000313" key="2">
    <source>
        <dbReference type="Proteomes" id="UP001215712"/>
    </source>
</evidence>